<dbReference type="PANTHER" id="PTHR33375:SF1">
    <property type="entry name" value="CHROMOSOME-PARTITIONING PROTEIN PARB-RELATED"/>
    <property type="match status" value="1"/>
</dbReference>
<reference evidence="5 6" key="1">
    <citation type="submission" date="2019-03" db="EMBL/GenBank/DDBJ databases">
        <title>Metabolic potential of uncultured bacteria and archaea associated with petroleum seepage in deep-sea sediments.</title>
        <authorList>
            <person name="Dong X."/>
            <person name="Hubert C."/>
        </authorList>
    </citation>
    <scope>NUCLEOTIDE SEQUENCE [LARGE SCALE GENOMIC DNA]</scope>
    <source>
        <strain evidence="5">E44_bin92</strain>
    </source>
</reference>
<dbReference type="SMART" id="SM00470">
    <property type="entry name" value="ParB"/>
    <property type="match status" value="1"/>
</dbReference>
<dbReference type="AlphaFoldDB" id="A0A523QK50"/>
<dbReference type="PANTHER" id="PTHR33375">
    <property type="entry name" value="CHROMOSOME-PARTITIONING PROTEIN PARB-RELATED"/>
    <property type="match status" value="1"/>
</dbReference>
<sequence length="298" mass="35136">MAKTKEFILRKYAQGTFASFPTETELFAKKERRGFREGTKGLSGARMIDISRIKPDSDQPRRSYDEKTLGELAASIRKWGLLQPITVEYMEEKDYFEIINDERRYEAAKQAQLSQIPCIVKDIDRRLRLIHQLTENIQRQDLPPLEEAEAIQTLIRNRRLENPHYSQRKAARELGLPKSYVNEMLTLLKLPQDIKDSVRTSDPVPKSLLLLVMRQGDAEKIRTLYREIKERRLTIREVKTHLRKSKTKRGRPKYYQYIFQAPEKDFTLKIKFNKAKVDQFEIINALSRVLRSLRQEIA</sequence>
<dbReference type="FunFam" id="3.90.1530.30:FF:000001">
    <property type="entry name" value="Chromosome partitioning protein ParB"/>
    <property type="match status" value="1"/>
</dbReference>
<protein>
    <submittedName>
        <fullName evidence="5">ParB/RepB/Spo0J family partition protein</fullName>
    </submittedName>
</protein>
<dbReference type="Gene3D" id="1.10.10.2830">
    <property type="match status" value="1"/>
</dbReference>
<dbReference type="GO" id="GO:0003677">
    <property type="term" value="F:DNA binding"/>
    <property type="evidence" value="ECO:0007669"/>
    <property type="project" value="UniProtKB-KW"/>
</dbReference>
<evidence type="ECO:0000313" key="6">
    <source>
        <dbReference type="Proteomes" id="UP000320781"/>
    </source>
</evidence>
<name>A0A523QK50_UNCAE</name>
<proteinExistence type="inferred from homology"/>
<comment type="similarity">
    <text evidence="1">Belongs to the ParB family.</text>
</comment>
<dbReference type="InterPro" id="IPR036086">
    <property type="entry name" value="ParB/Sulfiredoxin_sf"/>
</dbReference>
<accession>A0A523QK50</accession>
<dbReference type="Proteomes" id="UP000320781">
    <property type="component" value="Unassembled WGS sequence"/>
</dbReference>
<evidence type="ECO:0000256" key="3">
    <source>
        <dbReference type="ARBA" id="ARBA00023125"/>
    </source>
</evidence>
<organism evidence="5 6">
    <name type="scientific">Aerophobetes bacterium</name>
    <dbReference type="NCBI Taxonomy" id="2030807"/>
    <lineage>
        <taxon>Bacteria</taxon>
        <taxon>Candidatus Aerophobota</taxon>
    </lineage>
</organism>
<evidence type="ECO:0000256" key="1">
    <source>
        <dbReference type="ARBA" id="ARBA00006295"/>
    </source>
</evidence>
<dbReference type="InterPro" id="IPR050336">
    <property type="entry name" value="Chromosome_partition/occlusion"/>
</dbReference>
<evidence type="ECO:0000256" key="2">
    <source>
        <dbReference type="ARBA" id="ARBA00022829"/>
    </source>
</evidence>
<dbReference type="NCBIfam" id="TIGR00180">
    <property type="entry name" value="parB_part"/>
    <property type="match status" value="1"/>
</dbReference>
<dbReference type="SUPFAM" id="SSF109709">
    <property type="entry name" value="KorB DNA-binding domain-like"/>
    <property type="match status" value="1"/>
</dbReference>
<dbReference type="GO" id="GO:0007059">
    <property type="term" value="P:chromosome segregation"/>
    <property type="evidence" value="ECO:0007669"/>
    <property type="project" value="UniProtKB-KW"/>
</dbReference>
<dbReference type="InterPro" id="IPR004437">
    <property type="entry name" value="ParB/RepB/Spo0J"/>
</dbReference>
<dbReference type="Pfam" id="PF17762">
    <property type="entry name" value="HTH_ParB"/>
    <property type="match status" value="1"/>
</dbReference>
<keyword evidence="3" id="KW-0238">DNA-binding</keyword>
<gene>
    <name evidence="5" type="ORF">E3J95_02810</name>
</gene>
<dbReference type="Gene3D" id="3.90.1530.30">
    <property type="match status" value="1"/>
</dbReference>
<dbReference type="GO" id="GO:0005694">
    <property type="term" value="C:chromosome"/>
    <property type="evidence" value="ECO:0007669"/>
    <property type="project" value="TreeGrafter"/>
</dbReference>
<dbReference type="Pfam" id="PF02195">
    <property type="entry name" value="ParB_N"/>
    <property type="match status" value="1"/>
</dbReference>
<dbReference type="EMBL" id="SOKU01000134">
    <property type="protein sequence ID" value="TES86088.1"/>
    <property type="molecule type" value="Genomic_DNA"/>
</dbReference>
<evidence type="ECO:0000259" key="4">
    <source>
        <dbReference type="SMART" id="SM00470"/>
    </source>
</evidence>
<feature type="domain" description="ParB-like N-terminal" evidence="4">
    <location>
        <begin position="46"/>
        <end position="137"/>
    </location>
</feature>
<evidence type="ECO:0000313" key="5">
    <source>
        <dbReference type="EMBL" id="TES86088.1"/>
    </source>
</evidence>
<comment type="caution">
    <text evidence="5">The sequence shown here is derived from an EMBL/GenBank/DDBJ whole genome shotgun (WGS) entry which is preliminary data.</text>
</comment>
<dbReference type="SUPFAM" id="SSF110849">
    <property type="entry name" value="ParB/Sulfiredoxin"/>
    <property type="match status" value="1"/>
</dbReference>
<dbReference type="InterPro" id="IPR041468">
    <property type="entry name" value="HTH_ParB/Spo0J"/>
</dbReference>
<dbReference type="InterPro" id="IPR003115">
    <property type="entry name" value="ParB_N"/>
</dbReference>
<keyword evidence="2" id="KW-0159">Chromosome partition</keyword>